<dbReference type="Proteomes" id="UP000036313">
    <property type="component" value="Unassembled WGS sequence"/>
</dbReference>
<comment type="caution">
    <text evidence="1">The sequence shown here is derived from an EMBL/GenBank/DDBJ whole genome shotgun (WGS) entry which is preliminary data.</text>
</comment>
<reference evidence="1 2" key="1">
    <citation type="journal article" date="2015" name="Genome Biol. Evol.">
        <title>Characterization of Three Mycobacterium spp. with Potential Use in Bioremediation by Genome Sequencing and Comparative Genomics.</title>
        <authorList>
            <person name="Das S."/>
            <person name="Pettersson B.M."/>
            <person name="Behra P.R."/>
            <person name="Ramesh M."/>
            <person name="Dasgupta S."/>
            <person name="Bhattacharya A."/>
            <person name="Kirsebom L.A."/>
        </authorList>
    </citation>
    <scope>NUCLEOTIDE SEQUENCE [LARGE SCALE GENOMIC DNA]</scope>
    <source>
        <strain evidence="1 2">DSM 44075</strain>
    </source>
</reference>
<dbReference type="AlphaFoldDB" id="A0A0J6WGJ8"/>
<proteinExistence type="predicted"/>
<name>A0A0J6WGJ8_9MYCO</name>
<protein>
    <submittedName>
        <fullName evidence="1">Uncharacterized protein</fullName>
    </submittedName>
</protein>
<accession>A0A0J6WGJ8</accession>
<evidence type="ECO:0000313" key="2">
    <source>
        <dbReference type="Proteomes" id="UP000036313"/>
    </source>
</evidence>
<organism evidence="1 2">
    <name type="scientific">Mycolicibacterium obuense</name>
    <dbReference type="NCBI Taxonomy" id="1807"/>
    <lineage>
        <taxon>Bacteria</taxon>
        <taxon>Bacillati</taxon>
        <taxon>Actinomycetota</taxon>
        <taxon>Actinomycetes</taxon>
        <taxon>Mycobacteriales</taxon>
        <taxon>Mycobacteriaceae</taxon>
        <taxon>Mycolicibacterium</taxon>
    </lineage>
</organism>
<dbReference type="EMBL" id="JYNU01000002">
    <property type="protein sequence ID" value="KMO81679.1"/>
    <property type="molecule type" value="Genomic_DNA"/>
</dbReference>
<dbReference type="RefSeq" id="WP_131721969.1">
    <property type="nucleotide sequence ID" value="NZ_JYNU01000002.1"/>
</dbReference>
<dbReference type="PATRIC" id="fig|1807.14.peg.257"/>
<gene>
    <name evidence="1" type="ORF">MOBUDSM44075_00246</name>
</gene>
<sequence length="259" mass="27817" precursor="true">MTTPPTSSANHRDMLAAASIRIACGAFLCFLLCTCASPTAHSDLYQDYSTEPNGSHPAVFDSGQTAILTYTPNDSARPTIYGGRSIINYTGPGRGAGYATAQLDATVSYVEADWNFGSGGTASGAMALGLYATEIPSGYLGDTLTPDSPAHVVFLDDHFEYGVWQNHVLTVIANVPYGRRFGTETQHVAMYVDNTAGKAWVLGPTGVVYGPYTHPQIKDVTAPYVTIEQFYGDASTDTRVEIQRWRASSDPSNPPMPRQ</sequence>
<evidence type="ECO:0000313" key="1">
    <source>
        <dbReference type="EMBL" id="KMO81679.1"/>
    </source>
</evidence>